<feature type="domain" description="Glycosyltransferase 2-like" evidence="6">
    <location>
        <begin position="13"/>
        <end position="171"/>
    </location>
</feature>
<sequence length="318" mass="34359">MSGSSEPAMPALSVVIPHLNEPVALHRCLTALDAQRQDRVDFEIIVADNGSTQSPAAICTLFSGTRLIVETTPGPGPARNRGAAVARGSILAFIDADCVAQPGWVRVISGYFEHNPETDFIGGSIGVLPAGDGFTAVEAYEAVFSYRTALLVQRQRFAPTGNMAVRRESFLKVGPFAGIARHEDRVWGHKAVGMGLKLDYVPAARVLTGGSASFKALARRTDIHVAHDFADMPPGVGARARWAMLALVIAASPLVQIAAIMRSPEVSRLRERLGAARCLIGIRLHRAWRMIALLFHDWSGRQLDGWNRSAPIDEPAER</sequence>
<name>A0A0F5FUB1_9HYPH</name>
<keyword evidence="4" id="KW-0808">Transferase</keyword>
<dbReference type="RefSeq" id="WP_046108734.1">
    <property type="nucleotide sequence ID" value="NZ_JZEX01000108.1"/>
</dbReference>
<dbReference type="PANTHER" id="PTHR43646:SF2">
    <property type="entry name" value="GLYCOSYLTRANSFERASE 2-LIKE DOMAIN-CONTAINING PROTEIN"/>
    <property type="match status" value="1"/>
</dbReference>
<keyword evidence="5" id="KW-0472">Membrane</keyword>
<evidence type="ECO:0000313" key="7">
    <source>
        <dbReference type="EMBL" id="KKB11767.1"/>
    </source>
</evidence>
<comment type="subcellular location">
    <subcellularLocation>
        <location evidence="1">Cell membrane</location>
    </subcellularLocation>
</comment>
<dbReference type="InterPro" id="IPR001173">
    <property type="entry name" value="Glyco_trans_2-like"/>
</dbReference>
<proteinExistence type="predicted"/>
<keyword evidence="2" id="KW-1003">Cell membrane</keyword>
<comment type="caution">
    <text evidence="7">The sequence shown here is derived from an EMBL/GenBank/DDBJ whole genome shotgun (WGS) entry which is preliminary data.</text>
</comment>
<dbReference type="OrthoDB" id="6653642at2"/>
<dbReference type="PATRIC" id="fig|443610.3.peg.484"/>
<dbReference type="STRING" id="443610.VE25_11395"/>
<dbReference type="GO" id="GO:0016757">
    <property type="term" value="F:glycosyltransferase activity"/>
    <property type="evidence" value="ECO:0007669"/>
    <property type="project" value="UniProtKB-KW"/>
</dbReference>
<dbReference type="InterPro" id="IPR029044">
    <property type="entry name" value="Nucleotide-diphossugar_trans"/>
</dbReference>
<keyword evidence="3" id="KW-0328">Glycosyltransferase</keyword>
<dbReference type="SUPFAM" id="SSF53448">
    <property type="entry name" value="Nucleotide-diphospho-sugar transferases"/>
    <property type="match status" value="1"/>
</dbReference>
<keyword evidence="8" id="KW-1185">Reference proteome</keyword>
<dbReference type="EMBL" id="JZEX01000108">
    <property type="protein sequence ID" value="KKB11767.1"/>
    <property type="molecule type" value="Genomic_DNA"/>
</dbReference>
<evidence type="ECO:0000256" key="1">
    <source>
        <dbReference type="ARBA" id="ARBA00004236"/>
    </source>
</evidence>
<evidence type="ECO:0000256" key="4">
    <source>
        <dbReference type="ARBA" id="ARBA00022679"/>
    </source>
</evidence>
<organism evidence="7 8">
    <name type="scientific">Devosia geojensis</name>
    <dbReference type="NCBI Taxonomy" id="443610"/>
    <lineage>
        <taxon>Bacteria</taxon>
        <taxon>Pseudomonadati</taxon>
        <taxon>Pseudomonadota</taxon>
        <taxon>Alphaproteobacteria</taxon>
        <taxon>Hyphomicrobiales</taxon>
        <taxon>Devosiaceae</taxon>
        <taxon>Devosia</taxon>
    </lineage>
</organism>
<dbReference type="AlphaFoldDB" id="A0A0F5FUB1"/>
<evidence type="ECO:0000256" key="5">
    <source>
        <dbReference type="ARBA" id="ARBA00023136"/>
    </source>
</evidence>
<accession>A0A0F5FUB1</accession>
<dbReference type="Proteomes" id="UP000033632">
    <property type="component" value="Unassembled WGS sequence"/>
</dbReference>
<dbReference type="PANTHER" id="PTHR43646">
    <property type="entry name" value="GLYCOSYLTRANSFERASE"/>
    <property type="match status" value="1"/>
</dbReference>
<reference evidence="7 8" key="1">
    <citation type="submission" date="2015-03" db="EMBL/GenBank/DDBJ databases">
        <authorList>
            <person name="Hassan Y.I."/>
            <person name="Lepp D."/>
            <person name="Li X.-Z."/>
            <person name="Zhou T."/>
        </authorList>
    </citation>
    <scope>NUCLEOTIDE SEQUENCE [LARGE SCALE GENOMIC DNA]</scope>
    <source>
        <strain evidence="7 8">BD-c194</strain>
    </source>
</reference>
<dbReference type="CDD" id="cd00761">
    <property type="entry name" value="Glyco_tranf_GTA_type"/>
    <property type="match status" value="1"/>
</dbReference>
<dbReference type="Gene3D" id="3.90.550.10">
    <property type="entry name" value="Spore Coat Polysaccharide Biosynthesis Protein SpsA, Chain A"/>
    <property type="match status" value="1"/>
</dbReference>
<evidence type="ECO:0000256" key="2">
    <source>
        <dbReference type="ARBA" id="ARBA00022475"/>
    </source>
</evidence>
<gene>
    <name evidence="7" type="ORF">VE25_11395</name>
</gene>
<evidence type="ECO:0000313" key="8">
    <source>
        <dbReference type="Proteomes" id="UP000033632"/>
    </source>
</evidence>
<evidence type="ECO:0000259" key="6">
    <source>
        <dbReference type="Pfam" id="PF00535"/>
    </source>
</evidence>
<dbReference type="GO" id="GO:0005886">
    <property type="term" value="C:plasma membrane"/>
    <property type="evidence" value="ECO:0007669"/>
    <property type="project" value="UniProtKB-SubCell"/>
</dbReference>
<evidence type="ECO:0000256" key="3">
    <source>
        <dbReference type="ARBA" id="ARBA00022676"/>
    </source>
</evidence>
<dbReference type="Pfam" id="PF00535">
    <property type="entry name" value="Glycos_transf_2"/>
    <property type="match status" value="1"/>
</dbReference>
<protein>
    <recommendedName>
        <fullName evidence="6">Glycosyltransferase 2-like domain-containing protein</fullName>
    </recommendedName>
</protein>